<feature type="active site" description="Nucleophile" evidence="8">
    <location>
        <position position="180"/>
    </location>
</feature>
<dbReference type="GO" id="GO:0004042">
    <property type="term" value="F:L-glutamate N-acetyltransferase activity"/>
    <property type="evidence" value="ECO:0007669"/>
    <property type="project" value="UniProtKB-UniRule"/>
</dbReference>
<feature type="binding site" evidence="8">
    <location>
        <position position="169"/>
    </location>
    <ligand>
        <name>substrate</name>
    </ligand>
</feature>
<dbReference type="Proteomes" id="UP000469670">
    <property type="component" value="Unassembled WGS sequence"/>
</dbReference>
<comment type="pathway">
    <text evidence="8">Amino-acid biosynthesis; L-arginine biosynthesis; N(2)-acetyl-L-ornithine from L-glutamate: step 1/4.</text>
</comment>
<dbReference type="GO" id="GO:0004358">
    <property type="term" value="F:L-glutamate N-acetyltransferase activity, acting on acetyl-L-ornithine as donor"/>
    <property type="evidence" value="ECO:0007669"/>
    <property type="project" value="UniProtKB-UniRule"/>
</dbReference>
<evidence type="ECO:0000256" key="3">
    <source>
        <dbReference type="ARBA" id="ARBA00011475"/>
    </source>
</evidence>
<comment type="pathway">
    <text evidence="8">Amino-acid biosynthesis; L-arginine biosynthesis; L-ornithine and N-acetyl-L-glutamate from L-glutamate and N(2)-acetyl-L-ornithine (cyclic): step 1/1.</text>
</comment>
<keyword evidence="5 8" id="KW-0808">Transferase</keyword>
<feature type="binding site" evidence="8">
    <location>
        <position position="180"/>
    </location>
    <ligand>
        <name>substrate</name>
    </ligand>
</feature>
<feature type="binding site" evidence="8">
    <location>
        <position position="379"/>
    </location>
    <ligand>
        <name>substrate</name>
    </ligand>
</feature>
<evidence type="ECO:0000313" key="10">
    <source>
        <dbReference type="Proteomes" id="UP000469670"/>
    </source>
</evidence>
<comment type="subunit">
    <text evidence="3 8">Heterotetramer of two alpha and two beta chains.</text>
</comment>
<dbReference type="GO" id="GO:0006526">
    <property type="term" value="P:L-arginine biosynthetic process"/>
    <property type="evidence" value="ECO:0007669"/>
    <property type="project" value="UniProtKB-UniRule"/>
</dbReference>
<dbReference type="EC" id="2.3.1.35" evidence="8"/>
<keyword evidence="7 8" id="KW-0012">Acyltransferase</keyword>
<keyword evidence="4 8" id="KW-0963">Cytoplasm</keyword>
<comment type="catalytic activity">
    <reaction evidence="8">
        <text>N(2)-acetyl-L-ornithine + L-glutamate = N-acetyl-L-glutamate + L-ornithine</text>
        <dbReference type="Rhea" id="RHEA:15349"/>
        <dbReference type="ChEBI" id="CHEBI:29985"/>
        <dbReference type="ChEBI" id="CHEBI:44337"/>
        <dbReference type="ChEBI" id="CHEBI:46911"/>
        <dbReference type="ChEBI" id="CHEBI:57805"/>
        <dbReference type="EC" id="2.3.1.35"/>
    </reaction>
</comment>
<feature type="site" description="Cleavage; by autolysis" evidence="8">
    <location>
        <begin position="179"/>
        <end position="180"/>
    </location>
</feature>
<keyword evidence="6 8" id="KW-0068">Autocatalytic cleavage</keyword>
<dbReference type="HAMAP" id="MF_01106">
    <property type="entry name" value="ArgJ"/>
    <property type="match status" value="1"/>
</dbReference>
<evidence type="ECO:0000256" key="7">
    <source>
        <dbReference type="ARBA" id="ARBA00023315"/>
    </source>
</evidence>
<feature type="site" description="Involved in the stabilization of negative charge on the oxyanion by the formation of the oxyanion hole" evidence="8">
    <location>
        <position position="110"/>
    </location>
</feature>
<dbReference type="Pfam" id="PF01960">
    <property type="entry name" value="ArgJ"/>
    <property type="match status" value="1"/>
</dbReference>
<keyword evidence="8" id="KW-0511">Multifunctional enzyme</keyword>
<feature type="binding site" evidence="8">
    <location>
        <position position="384"/>
    </location>
    <ligand>
        <name>substrate</name>
    </ligand>
</feature>
<comment type="catalytic activity">
    <reaction evidence="8">
        <text>L-glutamate + acetyl-CoA = N-acetyl-L-glutamate + CoA + H(+)</text>
        <dbReference type="Rhea" id="RHEA:24292"/>
        <dbReference type="ChEBI" id="CHEBI:15378"/>
        <dbReference type="ChEBI" id="CHEBI:29985"/>
        <dbReference type="ChEBI" id="CHEBI:44337"/>
        <dbReference type="ChEBI" id="CHEBI:57287"/>
        <dbReference type="ChEBI" id="CHEBI:57288"/>
        <dbReference type="EC" id="2.3.1.1"/>
    </reaction>
</comment>
<dbReference type="SUPFAM" id="SSF56266">
    <property type="entry name" value="DmpA/ArgJ-like"/>
    <property type="match status" value="1"/>
</dbReference>
<evidence type="ECO:0000256" key="5">
    <source>
        <dbReference type="ARBA" id="ARBA00022679"/>
    </source>
</evidence>
<dbReference type="PANTHER" id="PTHR23100">
    <property type="entry name" value="ARGININE BIOSYNTHESIS BIFUNCTIONAL PROTEIN ARGJ"/>
    <property type="match status" value="1"/>
</dbReference>
<feature type="binding site" evidence="8">
    <location>
        <position position="147"/>
    </location>
    <ligand>
        <name>substrate</name>
    </ligand>
</feature>
<dbReference type="GO" id="GO:0005737">
    <property type="term" value="C:cytoplasm"/>
    <property type="evidence" value="ECO:0007669"/>
    <property type="project" value="UniProtKB-SubCell"/>
</dbReference>
<comment type="similarity">
    <text evidence="2 8">Belongs to the ArgJ family.</text>
</comment>
<dbReference type="RefSeq" id="WP_164207417.1">
    <property type="nucleotide sequence ID" value="NZ_JAAGMP010001468.1"/>
</dbReference>
<evidence type="ECO:0000256" key="2">
    <source>
        <dbReference type="ARBA" id="ARBA00006774"/>
    </source>
</evidence>
<dbReference type="AlphaFoldDB" id="A0A7K3S6D3"/>
<reference evidence="9 10" key="1">
    <citation type="submission" date="2020-01" db="EMBL/GenBank/DDBJ databases">
        <title>Insect and environment-associated Actinomycetes.</title>
        <authorList>
            <person name="Currrie C."/>
            <person name="Chevrette M."/>
            <person name="Carlson C."/>
            <person name="Stubbendieck R."/>
            <person name="Wendt-Pienkowski E."/>
        </authorList>
    </citation>
    <scope>NUCLEOTIDE SEQUENCE [LARGE SCALE GENOMIC DNA]</scope>
    <source>
        <strain evidence="9 10">SID7590</strain>
    </source>
</reference>
<dbReference type="UniPathway" id="UPA00068">
    <property type="reaction ID" value="UER00106"/>
</dbReference>
<dbReference type="Gene3D" id="3.10.20.340">
    <property type="entry name" value="ArgJ beta chain, C-terminal domain"/>
    <property type="match status" value="1"/>
</dbReference>
<dbReference type="InterPro" id="IPR042195">
    <property type="entry name" value="ArgJ_beta_C"/>
</dbReference>
<evidence type="ECO:0000256" key="6">
    <source>
        <dbReference type="ARBA" id="ARBA00022813"/>
    </source>
</evidence>
<name>A0A7K3S6D3_9ACTN</name>
<keyword evidence="8" id="KW-0055">Arginine biosynthesis</keyword>
<dbReference type="EMBL" id="JAAGMP010001468">
    <property type="protein sequence ID" value="NEC23064.1"/>
    <property type="molecule type" value="Genomic_DNA"/>
</dbReference>
<feature type="chain" id="PRO_5029987366" description="Arginine biosynthesis bifunctional protein ArgJ beta chain" evidence="8">
    <location>
        <begin position="180"/>
        <end position="384"/>
    </location>
</feature>
<dbReference type="Gene3D" id="3.60.70.12">
    <property type="entry name" value="L-amino peptidase D-ALA esterase/amidase"/>
    <property type="match status" value="1"/>
</dbReference>
<feature type="site" description="Involved in the stabilization of negative charge on the oxyanion by the formation of the oxyanion hole" evidence="8">
    <location>
        <position position="111"/>
    </location>
</feature>
<dbReference type="NCBIfam" id="NF003802">
    <property type="entry name" value="PRK05388.1"/>
    <property type="match status" value="1"/>
</dbReference>
<dbReference type="FunFam" id="3.10.20.340:FF:000003">
    <property type="entry name" value="Arginine biosynthesis bifunctional protein ArgJ"/>
    <property type="match status" value="1"/>
</dbReference>
<dbReference type="EC" id="2.3.1.1" evidence="8"/>
<evidence type="ECO:0000256" key="8">
    <source>
        <dbReference type="HAMAP-Rule" id="MF_01106"/>
    </source>
</evidence>
<accession>A0A7K3S6D3</accession>
<feature type="binding site" evidence="8">
    <location>
        <position position="260"/>
    </location>
    <ligand>
        <name>substrate</name>
    </ligand>
</feature>
<dbReference type="InterPro" id="IPR002813">
    <property type="entry name" value="Arg_biosynth_ArgJ"/>
</dbReference>
<dbReference type="GO" id="GO:0006592">
    <property type="term" value="P:ornithine biosynthetic process"/>
    <property type="evidence" value="ECO:0007669"/>
    <property type="project" value="TreeGrafter"/>
</dbReference>
<dbReference type="PANTHER" id="PTHR23100:SF0">
    <property type="entry name" value="ARGININE BIOSYNTHESIS BIFUNCTIONAL PROTEIN ARGJ, MITOCHONDRIAL"/>
    <property type="match status" value="1"/>
</dbReference>
<sequence>MSVTAAQGFSAAGIAAGIKESGNPDLALVVNNGPRRAAAGVFTSNRVKAAPVLWSEQVLKGGEVTAVVLNSGGANACTGPQGFQDTHATAEKVAEVLDGHSAGEVAVASTGLIGLLLPMDKLLPGIEQAAAALSEHGGEKAAIAIKTTDTVHKTAVAGGDGWTVGGMAKGAGMLAPGLATMLVVLTTDADVEAPALDAALREATRTTFDRVDSDGCMSTNDTVLLLASGASGIIPEQDAFAEAVQAVCADLARQLIGDAEGASKDIRIEVINAATEDDAVEVGRSIARNNLLKCAIHGEDPNWGRVLSAIGTTKAAFEPDQLNVAINDVWVCKNGGVGEDRDLVDMRYREVKITADLAAGTESAVIWANDLTADYVHENSAYSS</sequence>
<comment type="subcellular location">
    <subcellularLocation>
        <location evidence="1 8">Cytoplasm</location>
    </subcellularLocation>
</comment>
<dbReference type="CDD" id="cd02152">
    <property type="entry name" value="OAT"/>
    <property type="match status" value="1"/>
</dbReference>
<comment type="function">
    <text evidence="8">Catalyzes two activities which are involved in the cyclic version of arginine biosynthesis: the synthesis of N-acetylglutamate from glutamate and acetyl-CoA as the acetyl donor, and of ornithine by transacetylation between N(2)-acetylornithine and glutamate.</text>
</comment>
<dbReference type="NCBIfam" id="TIGR00120">
    <property type="entry name" value="ArgJ"/>
    <property type="match status" value="1"/>
</dbReference>
<protein>
    <recommendedName>
        <fullName evidence="8">Arginine biosynthesis bifunctional protein ArgJ</fullName>
    </recommendedName>
    <domain>
        <recommendedName>
            <fullName evidence="8">Glutamate N-acetyltransferase</fullName>
            <ecNumber evidence="8">2.3.1.35</ecNumber>
        </recommendedName>
        <alternativeName>
            <fullName evidence="8">Ornithine acetyltransferase</fullName>
            <shortName evidence="8">OATase</shortName>
        </alternativeName>
        <alternativeName>
            <fullName evidence="8">Ornithine transacetylase</fullName>
        </alternativeName>
    </domain>
    <domain>
        <recommendedName>
            <fullName evidence="8">Amino-acid acetyltransferase</fullName>
            <ecNumber evidence="8">2.3.1.1</ecNumber>
        </recommendedName>
        <alternativeName>
            <fullName evidence="8">N-acetylglutamate synthase</fullName>
            <shortName evidence="8">AGSase</shortName>
        </alternativeName>
    </domain>
    <component>
        <recommendedName>
            <fullName evidence="8">Arginine biosynthesis bifunctional protein ArgJ alpha chain</fullName>
        </recommendedName>
    </component>
    <component>
        <recommendedName>
            <fullName evidence="8">Arginine biosynthesis bifunctional protein ArgJ beta chain</fullName>
        </recommendedName>
    </component>
</protein>
<comment type="caution">
    <text evidence="9">The sequence shown here is derived from an EMBL/GenBank/DDBJ whole genome shotgun (WGS) entry which is preliminary data.</text>
</comment>
<feature type="chain" id="PRO_5029987367" description="Arginine biosynthesis bifunctional protein ArgJ alpha chain" evidence="8">
    <location>
        <begin position="1"/>
        <end position="179"/>
    </location>
</feature>
<evidence type="ECO:0000256" key="1">
    <source>
        <dbReference type="ARBA" id="ARBA00004496"/>
    </source>
</evidence>
<keyword evidence="8" id="KW-0028">Amino-acid biosynthesis</keyword>
<evidence type="ECO:0000256" key="4">
    <source>
        <dbReference type="ARBA" id="ARBA00022490"/>
    </source>
</evidence>
<evidence type="ECO:0000313" key="9">
    <source>
        <dbReference type="EMBL" id="NEC23064.1"/>
    </source>
</evidence>
<dbReference type="InterPro" id="IPR016117">
    <property type="entry name" value="ArgJ-like_dom_sf"/>
</dbReference>
<gene>
    <name evidence="8 9" type="primary">argJ</name>
    <name evidence="9" type="ORF">G3I50_33175</name>
</gene>
<organism evidence="9 10">
    <name type="scientific">Streptomyces parvus</name>
    <dbReference type="NCBI Taxonomy" id="66428"/>
    <lineage>
        <taxon>Bacteria</taxon>
        <taxon>Bacillati</taxon>
        <taxon>Actinomycetota</taxon>
        <taxon>Actinomycetes</taxon>
        <taxon>Kitasatosporales</taxon>
        <taxon>Streptomycetaceae</taxon>
        <taxon>Streptomyces</taxon>
    </lineage>
</organism>
<proteinExistence type="inferred from homology"/>